<dbReference type="PROSITE" id="PS50943">
    <property type="entry name" value="HTH_CROC1"/>
    <property type="match status" value="1"/>
</dbReference>
<reference evidence="2" key="1">
    <citation type="submission" date="2020-12" db="EMBL/GenBank/DDBJ databases">
        <title>Snuella sp. nov., isolated from sediment in Incheon.</title>
        <authorList>
            <person name="Kim W."/>
        </authorList>
    </citation>
    <scope>NUCLEOTIDE SEQUENCE</scope>
    <source>
        <strain evidence="2">CAU 1569</strain>
    </source>
</reference>
<evidence type="ECO:0000313" key="2">
    <source>
        <dbReference type="EMBL" id="MBJ6367713.1"/>
    </source>
</evidence>
<evidence type="ECO:0000259" key="1">
    <source>
        <dbReference type="PROSITE" id="PS50943"/>
    </source>
</evidence>
<dbReference type="GO" id="GO:0003677">
    <property type="term" value="F:DNA binding"/>
    <property type="evidence" value="ECO:0007669"/>
    <property type="project" value="InterPro"/>
</dbReference>
<keyword evidence="3" id="KW-1185">Reference proteome</keyword>
<protein>
    <submittedName>
        <fullName evidence="2">Helix-turn-helix transcriptional regulator</fullName>
    </submittedName>
</protein>
<evidence type="ECO:0000313" key="3">
    <source>
        <dbReference type="Proteomes" id="UP000610931"/>
    </source>
</evidence>
<gene>
    <name evidence="2" type="ORF">JF259_06405</name>
</gene>
<proteinExistence type="predicted"/>
<accession>A0A8J7IGK6</accession>
<feature type="domain" description="HTH cro/C1-type" evidence="1">
    <location>
        <begin position="20"/>
        <end position="74"/>
    </location>
</feature>
<dbReference type="SMART" id="SM00530">
    <property type="entry name" value="HTH_XRE"/>
    <property type="match status" value="1"/>
</dbReference>
<dbReference type="Gene3D" id="1.10.260.40">
    <property type="entry name" value="lambda repressor-like DNA-binding domains"/>
    <property type="match status" value="1"/>
</dbReference>
<dbReference type="RefSeq" id="WP_199114483.1">
    <property type="nucleotide sequence ID" value="NZ_JAELVQ010000006.1"/>
</dbReference>
<dbReference type="CDD" id="cd00093">
    <property type="entry name" value="HTH_XRE"/>
    <property type="match status" value="1"/>
</dbReference>
<organism evidence="2 3">
    <name type="scientific">Snuella sedimenti</name>
    <dbReference type="NCBI Taxonomy" id="2798802"/>
    <lineage>
        <taxon>Bacteria</taxon>
        <taxon>Pseudomonadati</taxon>
        <taxon>Bacteroidota</taxon>
        <taxon>Flavobacteriia</taxon>
        <taxon>Flavobacteriales</taxon>
        <taxon>Flavobacteriaceae</taxon>
        <taxon>Snuella</taxon>
    </lineage>
</organism>
<dbReference type="SUPFAM" id="SSF47413">
    <property type="entry name" value="lambda repressor-like DNA-binding domains"/>
    <property type="match status" value="1"/>
</dbReference>
<dbReference type="Proteomes" id="UP000610931">
    <property type="component" value="Unassembled WGS sequence"/>
</dbReference>
<sequence length="121" mass="13994">MRKYTNSEVELLNIQIGTMVKLARLQKGMSQLDLALLLDSNSTMVGRIERSESVSGWDKILLISQLLDIDFNNLFRLKTKNEMLSIVEESYKLDGKLTNEKKNYYDSLKKVIISKYNSIEQ</sequence>
<dbReference type="InterPro" id="IPR010982">
    <property type="entry name" value="Lambda_DNA-bd_dom_sf"/>
</dbReference>
<comment type="caution">
    <text evidence="2">The sequence shown here is derived from an EMBL/GenBank/DDBJ whole genome shotgun (WGS) entry which is preliminary data.</text>
</comment>
<dbReference type="AlphaFoldDB" id="A0A8J7IGK6"/>
<name>A0A8J7IGK6_9FLAO</name>
<dbReference type="EMBL" id="JAELVQ010000006">
    <property type="protein sequence ID" value="MBJ6367713.1"/>
    <property type="molecule type" value="Genomic_DNA"/>
</dbReference>
<dbReference type="InterPro" id="IPR001387">
    <property type="entry name" value="Cro/C1-type_HTH"/>
</dbReference>